<evidence type="ECO:0000256" key="1">
    <source>
        <dbReference type="SAM" id="MobiDB-lite"/>
    </source>
</evidence>
<dbReference type="OrthoDB" id="2088324at2"/>
<dbReference type="RefSeq" id="WP_161259798.1">
    <property type="nucleotide sequence ID" value="NZ_WXEY01000030.1"/>
</dbReference>
<reference evidence="3 4" key="1">
    <citation type="submission" date="2020-01" db="EMBL/GenBank/DDBJ databases">
        <title>Whole-genome sequence of Heliobacterium undosum DSM 13378.</title>
        <authorList>
            <person name="Kyndt J.A."/>
            <person name="Meyer T.E."/>
        </authorList>
    </citation>
    <scope>NUCLEOTIDE SEQUENCE [LARGE SCALE GENOMIC DNA]</scope>
    <source>
        <strain evidence="3 4">DSM 13378</strain>
    </source>
</reference>
<feature type="chain" id="PRO_5039349222" evidence="2">
    <location>
        <begin position="24"/>
        <end position="261"/>
    </location>
</feature>
<dbReference type="Proteomes" id="UP000463470">
    <property type="component" value="Unassembled WGS sequence"/>
</dbReference>
<feature type="compositionally biased region" description="Basic and acidic residues" evidence="1">
    <location>
        <begin position="243"/>
        <end position="261"/>
    </location>
</feature>
<accession>A0A845L9H9</accession>
<dbReference type="AlphaFoldDB" id="A0A845L9H9"/>
<proteinExistence type="predicted"/>
<protein>
    <submittedName>
        <fullName evidence="3">Uncharacterized protein</fullName>
    </submittedName>
</protein>
<sequence>MKRILTQALAGVLIMGMAGAASAAVTGTLSELDLSLPSPLSTMIASSTTETAEEGSPAAGTDANAAPSESPSKEPTDESSSPSEEQTAEPATDQTTTPSDQNLPEGEGLKAAIETTLGSAASPTQVDALLSLCETFGLTPDQAKLMIQSTADHQFAPGQLKQFLHSQGLTSMSSREFNQTVRDFHLAYKGIGKFKIGGNSAGKTPAEGTQDEAEKVTAGDAGSAKGNPDYDQNKAQGKTQIKSQDKGQDQHRDKVTGKRQG</sequence>
<keyword evidence="4" id="KW-1185">Reference proteome</keyword>
<feature type="region of interest" description="Disordered" evidence="1">
    <location>
        <begin position="45"/>
        <end position="105"/>
    </location>
</feature>
<feature type="compositionally biased region" description="Polar residues" evidence="1">
    <location>
        <begin position="233"/>
        <end position="242"/>
    </location>
</feature>
<evidence type="ECO:0000256" key="2">
    <source>
        <dbReference type="SAM" id="SignalP"/>
    </source>
</evidence>
<gene>
    <name evidence="3" type="ORF">GTO91_16355</name>
</gene>
<name>A0A845L9H9_9FIRM</name>
<comment type="caution">
    <text evidence="3">The sequence shown here is derived from an EMBL/GenBank/DDBJ whole genome shotgun (WGS) entry which is preliminary data.</text>
</comment>
<evidence type="ECO:0000313" key="3">
    <source>
        <dbReference type="EMBL" id="MZP31280.1"/>
    </source>
</evidence>
<feature type="signal peptide" evidence="2">
    <location>
        <begin position="1"/>
        <end position="23"/>
    </location>
</feature>
<keyword evidence="2" id="KW-0732">Signal</keyword>
<dbReference type="EMBL" id="WXEY01000030">
    <property type="protein sequence ID" value="MZP31280.1"/>
    <property type="molecule type" value="Genomic_DNA"/>
</dbReference>
<feature type="compositionally biased region" description="Polar residues" evidence="1">
    <location>
        <begin position="92"/>
        <end position="102"/>
    </location>
</feature>
<organism evidence="3 4">
    <name type="scientific">Heliomicrobium undosum</name>
    <dbReference type="NCBI Taxonomy" id="121734"/>
    <lineage>
        <taxon>Bacteria</taxon>
        <taxon>Bacillati</taxon>
        <taxon>Bacillota</taxon>
        <taxon>Clostridia</taxon>
        <taxon>Eubacteriales</taxon>
        <taxon>Heliobacteriaceae</taxon>
        <taxon>Heliomicrobium</taxon>
    </lineage>
</organism>
<evidence type="ECO:0000313" key="4">
    <source>
        <dbReference type="Proteomes" id="UP000463470"/>
    </source>
</evidence>
<feature type="region of interest" description="Disordered" evidence="1">
    <location>
        <begin position="197"/>
        <end position="261"/>
    </location>
</feature>